<proteinExistence type="predicted"/>
<dbReference type="EMBL" id="JACVXA010000009">
    <property type="protein sequence ID" value="MBE3637514.1"/>
    <property type="molecule type" value="Genomic_DNA"/>
</dbReference>
<dbReference type="AlphaFoldDB" id="A0A8J7CUH7"/>
<dbReference type="Pfam" id="PF05751">
    <property type="entry name" value="FixH"/>
    <property type="match status" value="1"/>
</dbReference>
<evidence type="ECO:0000313" key="2">
    <source>
        <dbReference type="EMBL" id="MBE3637514.1"/>
    </source>
</evidence>
<protein>
    <submittedName>
        <fullName evidence="2">FixH family protein</fullName>
    </submittedName>
</protein>
<name>A0A8J7CUH7_9RHOB</name>
<sequence length="163" mass="17113">MSAKVTGKLATGRLTGGKVLAIALAGFGTVIAVNMLLAWKAVATFPGIETASSYQASQEFDRARAAQMALGWGVRADYGDGVLEIAITGPDGGPAEIASMAALVGWATSTRDDVTPEFTRKGAVYATPLRLEDGNWNIRLRAVAADGTAFFRRIPLPVRDGRS</sequence>
<reference evidence="2" key="1">
    <citation type="submission" date="2020-09" db="EMBL/GenBank/DDBJ databases">
        <title>A novel bacterium of genus Mangrovicoccus, isolated from South China Sea.</title>
        <authorList>
            <person name="Huang H."/>
            <person name="Mo K."/>
            <person name="Hu Y."/>
        </authorList>
    </citation>
    <scope>NUCLEOTIDE SEQUENCE</scope>
    <source>
        <strain evidence="2">HB182678</strain>
    </source>
</reference>
<dbReference type="RefSeq" id="WP_193180215.1">
    <property type="nucleotide sequence ID" value="NZ_JACVXA010000009.1"/>
</dbReference>
<organism evidence="2 3">
    <name type="scientific">Mangrovicoccus algicola</name>
    <dbReference type="NCBI Taxonomy" id="2771008"/>
    <lineage>
        <taxon>Bacteria</taxon>
        <taxon>Pseudomonadati</taxon>
        <taxon>Pseudomonadota</taxon>
        <taxon>Alphaproteobacteria</taxon>
        <taxon>Rhodobacterales</taxon>
        <taxon>Paracoccaceae</taxon>
        <taxon>Mangrovicoccus</taxon>
    </lineage>
</organism>
<feature type="transmembrane region" description="Helical" evidence="1">
    <location>
        <begin position="20"/>
        <end position="39"/>
    </location>
</feature>
<keyword evidence="3" id="KW-1185">Reference proteome</keyword>
<gene>
    <name evidence="2" type="ORF">ICN82_04765</name>
</gene>
<keyword evidence="1" id="KW-1133">Transmembrane helix</keyword>
<dbReference type="Proteomes" id="UP000609121">
    <property type="component" value="Unassembled WGS sequence"/>
</dbReference>
<accession>A0A8J7CUH7</accession>
<evidence type="ECO:0000313" key="3">
    <source>
        <dbReference type="Proteomes" id="UP000609121"/>
    </source>
</evidence>
<evidence type="ECO:0000256" key="1">
    <source>
        <dbReference type="SAM" id="Phobius"/>
    </source>
</evidence>
<keyword evidence="1" id="KW-0812">Transmembrane</keyword>
<keyword evidence="1" id="KW-0472">Membrane</keyword>
<dbReference type="InterPro" id="IPR008620">
    <property type="entry name" value="FixH"/>
</dbReference>
<comment type="caution">
    <text evidence="2">The sequence shown here is derived from an EMBL/GenBank/DDBJ whole genome shotgun (WGS) entry which is preliminary data.</text>
</comment>